<reference evidence="1 2" key="1">
    <citation type="journal article" date="2011" name="J. Bacteriol.">
        <title>Genome sequence of Helicobacter bizzozeronii strain CIII-1, an isolate from human gastric mucosa.</title>
        <authorList>
            <person name="Schott T."/>
            <person name="Rossi M."/>
            <person name="Hanninen M.L."/>
        </authorList>
    </citation>
    <scope>NUCLEOTIDE SEQUENCE [LARGE SCALE GENOMIC DNA]</scope>
    <source>
        <strain evidence="1 2">CIII-1</strain>
        <plasmid evidence="1">phbz1</plasmid>
    </source>
</reference>
<dbReference type="AlphaFoldDB" id="F8KUG9"/>
<dbReference type="KEGG" id="hbi:HBZC1_p0240"/>
<keyword evidence="2" id="KW-1185">Reference proteome</keyword>
<name>F8KUG9_HELBC</name>
<evidence type="ECO:0000313" key="1">
    <source>
        <dbReference type="EMBL" id="CCB80904.1"/>
    </source>
</evidence>
<proteinExistence type="predicted"/>
<organism evidence="1 2">
    <name type="scientific">Helicobacter bizzozeronii (strain CIII-1)</name>
    <dbReference type="NCBI Taxonomy" id="1002804"/>
    <lineage>
        <taxon>Bacteria</taxon>
        <taxon>Pseudomonadati</taxon>
        <taxon>Campylobacterota</taxon>
        <taxon>Epsilonproteobacteria</taxon>
        <taxon>Campylobacterales</taxon>
        <taxon>Helicobacteraceae</taxon>
        <taxon>Helicobacter</taxon>
    </lineage>
</organism>
<sequence>MAQKCFVLLPTCTNSVFRAIEGSTTNTLPLTYTKARRARYTKPTKSTSKARPRGV</sequence>
<dbReference type="EMBL" id="FR871758">
    <property type="protein sequence ID" value="CCB80904.1"/>
    <property type="molecule type" value="Genomic_DNA"/>
</dbReference>
<gene>
    <name evidence="1" type="ordered locus">HBZC1_p0240</name>
</gene>
<dbReference type="Proteomes" id="UP000008387">
    <property type="component" value="Plasmid phbz1"/>
</dbReference>
<geneLocation type="plasmid" evidence="1 2">
    <name>phbz1</name>
</geneLocation>
<dbReference type="HOGENOM" id="CLU_3026022_0_0_7"/>
<keyword evidence="1" id="KW-0614">Plasmid</keyword>
<evidence type="ECO:0000313" key="2">
    <source>
        <dbReference type="Proteomes" id="UP000008387"/>
    </source>
</evidence>
<accession>F8KUG9</accession>
<protein>
    <submittedName>
        <fullName evidence="1">Uncharacterized protein</fullName>
    </submittedName>
</protein>